<accession>A0A426YZ06</accession>
<evidence type="ECO:0000313" key="2">
    <source>
        <dbReference type="EMBL" id="RRT56943.1"/>
    </source>
</evidence>
<dbReference type="EMBL" id="AMZH03009400">
    <property type="protein sequence ID" value="RRT56943.1"/>
    <property type="molecule type" value="Genomic_DNA"/>
</dbReference>
<organism evidence="2 3">
    <name type="scientific">Ensete ventricosum</name>
    <name type="common">Abyssinian banana</name>
    <name type="synonym">Musa ensete</name>
    <dbReference type="NCBI Taxonomy" id="4639"/>
    <lineage>
        <taxon>Eukaryota</taxon>
        <taxon>Viridiplantae</taxon>
        <taxon>Streptophyta</taxon>
        <taxon>Embryophyta</taxon>
        <taxon>Tracheophyta</taxon>
        <taxon>Spermatophyta</taxon>
        <taxon>Magnoliopsida</taxon>
        <taxon>Liliopsida</taxon>
        <taxon>Zingiberales</taxon>
        <taxon>Musaceae</taxon>
        <taxon>Ensete</taxon>
    </lineage>
</organism>
<reference evidence="2 3" key="1">
    <citation type="journal article" date="2014" name="Agronomy (Basel)">
        <title>A Draft Genome Sequence for Ensete ventricosum, the Drought-Tolerant Tree Against Hunger.</title>
        <authorList>
            <person name="Harrison J."/>
            <person name="Moore K.A."/>
            <person name="Paszkiewicz K."/>
            <person name="Jones T."/>
            <person name="Grant M."/>
            <person name="Ambacheew D."/>
            <person name="Muzemil S."/>
            <person name="Studholme D.J."/>
        </authorList>
    </citation>
    <scope>NUCLEOTIDE SEQUENCE [LARGE SCALE GENOMIC DNA]</scope>
</reference>
<dbReference type="AlphaFoldDB" id="A0A426YZ06"/>
<comment type="caution">
    <text evidence="2">The sequence shown here is derived from an EMBL/GenBank/DDBJ whole genome shotgun (WGS) entry which is preliminary data.</text>
</comment>
<protein>
    <submittedName>
        <fullName evidence="2">Uncharacterized protein</fullName>
    </submittedName>
</protein>
<evidence type="ECO:0000256" key="1">
    <source>
        <dbReference type="SAM" id="MobiDB-lite"/>
    </source>
</evidence>
<evidence type="ECO:0000313" key="3">
    <source>
        <dbReference type="Proteomes" id="UP000287651"/>
    </source>
</evidence>
<sequence>MLLTHQQKKDKDISDLQAYVMASQDPIDAKFEALESQLESRLKSHFEDKLRALFVEFKIGQPPSPIKSQRGESSNRPPEKEGQPSDVLQPRIRVDFPHWEEGDPDGWILRAEHYFHYYRTPVDAMVEIIVIHLEGDAI</sequence>
<name>A0A426YZ06_ENSVE</name>
<feature type="region of interest" description="Disordered" evidence="1">
    <location>
        <begin position="61"/>
        <end position="91"/>
    </location>
</feature>
<proteinExistence type="predicted"/>
<gene>
    <name evidence="2" type="ORF">B296_00008245</name>
</gene>
<dbReference type="Proteomes" id="UP000287651">
    <property type="component" value="Unassembled WGS sequence"/>
</dbReference>